<feature type="domain" description="AAA+ ATPase" evidence="1">
    <location>
        <begin position="61"/>
        <end position="296"/>
    </location>
</feature>
<accession>A0ABU7TWS1</accession>
<proteinExistence type="predicted"/>
<protein>
    <recommendedName>
        <fullName evidence="1">AAA+ ATPase domain-containing protein</fullName>
    </recommendedName>
</protein>
<dbReference type="SUPFAM" id="SSF52540">
    <property type="entry name" value="P-loop containing nucleoside triphosphate hydrolases"/>
    <property type="match status" value="1"/>
</dbReference>
<dbReference type="SMART" id="SM00382">
    <property type="entry name" value="AAA"/>
    <property type="match status" value="1"/>
</dbReference>
<dbReference type="Pfam" id="PF05621">
    <property type="entry name" value="TniB"/>
    <property type="match status" value="1"/>
</dbReference>
<dbReference type="InterPro" id="IPR027417">
    <property type="entry name" value="P-loop_NTPase"/>
</dbReference>
<organism evidence="2 3">
    <name type="scientific">Methylobacterium oryzae</name>
    <dbReference type="NCBI Taxonomy" id="334852"/>
    <lineage>
        <taxon>Bacteria</taxon>
        <taxon>Pseudomonadati</taxon>
        <taxon>Pseudomonadota</taxon>
        <taxon>Alphaproteobacteria</taxon>
        <taxon>Hyphomicrobiales</taxon>
        <taxon>Methylobacteriaceae</taxon>
        <taxon>Methylobacterium</taxon>
    </lineage>
</organism>
<gene>
    <name evidence="2" type="ORF">MOTC310_29380</name>
</gene>
<dbReference type="Proteomes" id="UP001355206">
    <property type="component" value="Unassembled WGS sequence"/>
</dbReference>
<dbReference type="InterPro" id="IPR008868">
    <property type="entry name" value="TniB"/>
</dbReference>
<sequence length="327" mass="36118">MKEGSMSIEDRLAYARLEFRKFRIPHPHVARIAAELDVLRKVGQASRKEWEAKGSRGARIPQKLLAIIGPSQTGKSTSIQNYLETVVAAEDHDDETEPVLHVTMSAQATTKSLGSDILEAYLDNDFDSGTARSLLRRASIQIESARTDVLVLDEIHHLIDNDKNGTTAWSVTETIKRMLIRGACPFLVMGTEKARPLLLNNPQFKGRTYAPIFLDPLDLARPAERKTFIEHCAGFDLKLVEHGIFPKPSGLVRGEIPAALYDVSQGVIGTASAVFEAAAEIAIRGGRSVIALDDISDAIDDWAIPLQYTDYNPIAQGLREIRPRKRA</sequence>
<evidence type="ECO:0000259" key="1">
    <source>
        <dbReference type="SMART" id="SM00382"/>
    </source>
</evidence>
<comment type="caution">
    <text evidence="2">The sequence shown here is derived from an EMBL/GenBank/DDBJ whole genome shotgun (WGS) entry which is preliminary data.</text>
</comment>
<name>A0ABU7TWS1_9HYPH</name>
<dbReference type="EMBL" id="MLCA01000016">
    <property type="protein sequence ID" value="MEE7494307.1"/>
    <property type="molecule type" value="Genomic_DNA"/>
</dbReference>
<dbReference type="InterPro" id="IPR003593">
    <property type="entry name" value="AAA+_ATPase"/>
</dbReference>
<dbReference type="Gene3D" id="3.40.50.300">
    <property type="entry name" value="P-loop containing nucleotide triphosphate hydrolases"/>
    <property type="match status" value="1"/>
</dbReference>
<evidence type="ECO:0000313" key="3">
    <source>
        <dbReference type="Proteomes" id="UP001355206"/>
    </source>
</evidence>
<keyword evidence="3" id="KW-1185">Reference proteome</keyword>
<reference evidence="2 3" key="1">
    <citation type="journal article" date="2012" name="Genet. Mol. Biol.">
        <title>Analysis of 16S rRNA and mxaF genes revealing insights into Methylobacterium niche-specific plant association.</title>
        <authorList>
            <person name="Dourado M.N."/>
            <person name="Andreote F.D."/>
            <person name="Dini-Andreote F."/>
            <person name="Conti R."/>
            <person name="Araujo J.M."/>
            <person name="Araujo W.L."/>
        </authorList>
    </citation>
    <scope>NUCLEOTIDE SEQUENCE [LARGE SCALE GENOMIC DNA]</scope>
    <source>
        <strain evidence="2 3">TC3-10</strain>
    </source>
</reference>
<evidence type="ECO:0000313" key="2">
    <source>
        <dbReference type="EMBL" id="MEE7494307.1"/>
    </source>
</evidence>